<keyword evidence="3" id="KW-1185">Reference proteome</keyword>
<evidence type="ECO:0008006" key="4">
    <source>
        <dbReference type="Google" id="ProtNLM"/>
    </source>
</evidence>
<accession>A0A3M0G266</accession>
<protein>
    <recommendedName>
        <fullName evidence="4">F420-dependent oxidoreductase</fullName>
    </recommendedName>
</protein>
<evidence type="ECO:0000256" key="1">
    <source>
        <dbReference type="SAM" id="Phobius"/>
    </source>
</evidence>
<feature type="transmembrane region" description="Helical" evidence="1">
    <location>
        <begin position="145"/>
        <end position="168"/>
    </location>
</feature>
<dbReference type="AlphaFoldDB" id="A0A3M0G266"/>
<dbReference type="NCBIfam" id="NF038065">
    <property type="entry name" value="Pr6Pr"/>
    <property type="match status" value="1"/>
</dbReference>
<evidence type="ECO:0000313" key="3">
    <source>
        <dbReference type="Proteomes" id="UP000275256"/>
    </source>
</evidence>
<gene>
    <name evidence="2" type="ORF">EAX62_12210</name>
</gene>
<feature type="transmembrane region" description="Helical" evidence="1">
    <location>
        <begin position="112"/>
        <end position="133"/>
    </location>
</feature>
<keyword evidence="1" id="KW-0472">Membrane</keyword>
<dbReference type="EMBL" id="REFW01000003">
    <property type="protein sequence ID" value="RMB58875.1"/>
    <property type="molecule type" value="Genomic_DNA"/>
</dbReference>
<sequence>MHAWARTWHTVTLIIVLATLLLQAGLVIQGQAVLDESLVPPLGTRLWRLVSYFTVQSNILVAVAAATLVKNPARDGALWRVMRIDAVLGITLTGLVHFFLLRPLLDLKGLNAVADTGLHLVVPALALIGWLVFGPRPRLTLQGALWSLLWPIAWLVGTLALGSLTRWYPYPFLDVAARGLVPVLITCGAVTLVFLVLAAVAWVLDTRLPGVPNN</sequence>
<dbReference type="InterPro" id="IPR049713">
    <property type="entry name" value="Pr6Pr-like"/>
</dbReference>
<reference evidence="2 3" key="1">
    <citation type="submission" date="2018-10" db="EMBL/GenBank/DDBJ databases">
        <title>Tessaracoccus antarcticuss sp. nov., isolated from sediment.</title>
        <authorList>
            <person name="Zhou L.Y."/>
            <person name="Du Z.J."/>
        </authorList>
    </citation>
    <scope>NUCLEOTIDE SEQUENCE [LARGE SCALE GENOMIC DNA]</scope>
    <source>
        <strain evidence="2 3">JDX10</strain>
    </source>
</reference>
<organism evidence="2 3">
    <name type="scientific">Tessaracoccus antarcticus</name>
    <dbReference type="NCBI Taxonomy" id="2479848"/>
    <lineage>
        <taxon>Bacteria</taxon>
        <taxon>Bacillati</taxon>
        <taxon>Actinomycetota</taxon>
        <taxon>Actinomycetes</taxon>
        <taxon>Propionibacteriales</taxon>
        <taxon>Propionibacteriaceae</taxon>
        <taxon>Tessaracoccus</taxon>
    </lineage>
</organism>
<feature type="transmembrane region" description="Helical" evidence="1">
    <location>
        <begin position="46"/>
        <end position="69"/>
    </location>
</feature>
<dbReference type="Proteomes" id="UP000275256">
    <property type="component" value="Unassembled WGS sequence"/>
</dbReference>
<evidence type="ECO:0000313" key="2">
    <source>
        <dbReference type="EMBL" id="RMB58875.1"/>
    </source>
</evidence>
<keyword evidence="1" id="KW-1133">Transmembrane helix</keyword>
<dbReference type="RefSeq" id="WP_121901994.1">
    <property type="nucleotide sequence ID" value="NZ_REFW01000003.1"/>
</dbReference>
<feature type="transmembrane region" description="Helical" evidence="1">
    <location>
        <begin position="81"/>
        <end position="100"/>
    </location>
</feature>
<comment type="caution">
    <text evidence="2">The sequence shown here is derived from an EMBL/GenBank/DDBJ whole genome shotgun (WGS) entry which is preliminary data.</text>
</comment>
<proteinExistence type="predicted"/>
<feature type="transmembrane region" description="Helical" evidence="1">
    <location>
        <begin position="180"/>
        <end position="204"/>
    </location>
</feature>
<name>A0A3M0G266_9ACTN</name>
<keyword evidence="1" id="KW-0812">Transmembrane</keyword>